<dbReference type="AlphaFoldDB" id="A0A1I0EFX7"/>
<evidence type="ECO:0000313" key="1">
    <source>
        <dbReference type="EMBL" id="SET44123.1"/>
    </source>
</evidence>
<organism evidence="1 2">
    <name type="scientific">Nitrosomonas marina</name>
    <dbReference type="NCBI Taxonomy" id="917"/>
    <lineage>
        <taxon>Bacteria</taxon>
        <taxon>Pseudomonadati</taxon>
        <taxon>Pseudomonadota</taxon>
        <taxon>Betaproteobacteria</taxon>
        <taxon>Nitrosomonadales</taxon>
        <taxon>Nitrosomonadaceae</taxon>
        <taxon>Nitrosomonas</taxon>
    </lineage>
</organism>
<dbReference type="Proteomes" id="UP000199345">
    <property type="component" value="Unassembled WGS sequence"/>
</dbReference>
<dbReference type="OrthoDB" id="8547366at2"/>
<name>A0A1I0EFX7_9PROT</name>
<gene>
    <name evidence="1" type="ORF">SAMN05216326_12719</name>
</gene>
<evidence type="ECO:0000313" key="2">
    <source>
        <dbReference type="Proteomes" id="UP000199345"/>
    </source>
</evidence>
<reference evidence="2" key="1">
    <citation type="submission" date="2016-10" db="EMBL/GenBank/DDBJ databases">
        <authorList>
            <person name="Varghese N."/>
            <person name="Submissions S."/>
        </authorList>
    </citation>
    <scope>NUCLEOTIDE SEQUENCE [LARGE SCALE GENOMIC DNA]</scope>
    <source>
        <strain evidence="2">Nm71</strain>
    </source>
</reference>
<proteinExistence type="predicted"/>
<sequence>MAKRKPSAKTIYLTHEMRIQRAINEFHHFLATATEAEKNVVRHVKVGIGPEAVMQEIRRLLGESMAKCKVIPFPQEHKRKNADLALCRNGKIEPTFLELDKGIKK</sequence>
<dbReference type="RefSeq" id="WP_090660189.1">
    <property type="nucleotide sequence ID" value="NZ_FOIA01000027.1"/>
</dbReference>
<protein>
    <submittedName>
        <fullName evidence="1">Uncharacterized protein</fullName>
    </submittedName>
</protein>
<keyword evidence="2" id="KW-1185">Reference proteome</keyword>
<accession>A0A1I0EFX7</accession>
<dbReference type="EMBL" id="FOIA01000027">
    <property type="protein sequence ID" value="SET44123.1"/>
    <property type="molecule type" value="Genomic_DNA"/>
</dbReference>